<accession>A0A7X9FQY0</accession>
<comment type="caution">
    <text evidence="1">The sequence shown here is derived from an EMBL/GenBank/DDBJ whole genome shotgun (WGS) entry which is preliminary data.</text>
</comment>
<evidence type="ECO:0000313" key="2">
    <source>
        <dbReference type="Proteomes" id="UP000524246"/>
    </source>
</evidence>
<protein>
    <submittedName>
        <fullName evidence="1">Uncharacterized protein</fullName>
    </submittedName>
</protein>
<name>A0A7X9FQY0_9DELT</name>
<dbReference type="Proteomes" id="UP000524246">
    <property type="component" value="Unassembled WGS sequence"/>
</dbReference>
<reference evidence="1 2" key="1">
    <citation type="journal article" date="2020" name="Biotechnol. Biofuels">
        <title>New insights from the biogas microbiome by comprehensive genome-resolved metagenomics of nearly 1600 species originating from multiple anaerobic digesters.</title>
        <authorList>
            <person name="Campanaro S."/>
            <person name="Treu L."/>
            <person name="Rodriguez-R L.M."/>
            <person name="Kovalovszki A."/>
            <person name="Ziels R.M."/>
            <person name="Maus I."/>
            <person name="Zhu X."/>
            <person name="Kougias P.G."/>
            <person name="Basile A."/>
            <person name="Luo G."/>
            <person name="Schluter A."/>
            <person name="Konstantinidis K.T."/>
            <person name="Angelidaki I."/>
        </authorList>
    </citation>
    <scope>NUCLEOTIDE SEQUENCE [LARGE SCALE GENOMIC DNA]</scope>
    <source>
        <strain evidence="1">AS27yjCOA_65</strain>
    </source>
</reference>
<organism evidence="1 2">
    <name type="scientific">SAR324 cluster bacterium</name>
    <dbReference type="NCBI Taxonomy" id="2024889"/>
    <lineage>
        <taxon>Bacteria</taxon>
        <taxon>Deltaproteobacteria</taxon>
        <taxon>SAR324 cluster</taxon>
    </lineage>
</organism>
<evidence type="ECO:0000313" key="1">
    <source>
        <dbReference type="EMBL" id="NMC62572.1"/>
    </source>
</evidence>
<gene>
    <name evidence="1" type="ORF">GYA55_05320</name>
</gene>
<dbReference type="EMBL" id="JAAZON010000228">
    <property type="protein sequence ID" value="NMC62572.1"/>
    <property type="molecule type" value="Genomic_DNA"/>
</dbReference>
<dbReference type="AlphaFoldDB" id="A0A7X9FQY0"/>
<sequence length="236" mass="26979">MKDSNFLISWNLFPPGYQVDFRLFIKKEIRDLQPLFNLTWDLCGSLVESGKNKVLDIKGRGDRDSLYDNPQQPERLFFVSGSVVSEEEGQEVEGEKRLVPFSYCLQSSFDSFVGARHISYNLHPEGTGAAEGLESIKEFLHNNKLLLDTVWLGVDLFTGTFLGTYLGFTPVVRDSFLLEYSKEELRFELNSESLKTRDEIPFERNAVLGKVRDLIDELSNEDLQDIYRAALSKESS</sequence>
<proteinExistence type="predicted"/>